<dbReference type="Gene3D" id="2.30.40.10">
    <property type="entry name" value="Urease, subunit C, domain 1"/>
    <property type="match status" value="1"/>
</dbReference>
<dbReference type="InterPro" id="IPR023100">
    <property type="entry name" value="D-aminoacylase_insert_dom_sf"/>
</dbReference>
<sequence length="522" mass="57150">MMVFSNATVVDGSASAPFKADVVIEGTRIVSILPPQSSDDGASIDCTNLVLCPGFVDIHGHSDLEVLRNPSMRKKIGQGITTEVAGNCGIGVFPAEIGDSLLAELTSDVLGRYPRVGWPSFSSYLTKLKEKGSGTNTAFLQAHSTLRSHAMEGKANRTATEEEIRRMCLYLQQSLEEGCIGLSSGLYYAPCIFADHKELLALLSVVASFDRLFSVHMRCEGSDILDSIQEVLDLARLSGVKLQISHLKVIGKKNQRLVPSMLALIEQARVEGVDVQFDQYPYEYGSTSLFSLLPPPYLKLGRSELKSALGSESERRIIKAMMEEGKGWDSIASLCGWDDIKVLVLHSNPQYEGLSMNEVAQLRNQDPYEAFFDVLVQEEGSALMTDVTQSQDSIKRILSHPLMCFGTDALYAGQKAHPRSYQAALHLLERYWKQEPVLSLEQLIAKMTSCGAKRLGLADRGLVSKGYKADLVLFDPVELADRSDDGHPDAPFNGLRLVMVNGTVAFQNGRYTDSTSGSILLG</sequence>
<dbReference type="CDD" id="cd01297">
    <property type="entry name" value="D-aminoacylase"/>
    <property type="match status" value="1"/>
</dbReference>
<gene>
    <name evidence="2" type="primary">dan_6</name>
    <name evidence="2" type="ORF">SDC9_54341</name>
</gene>
<dbReference type="SUPFAM" id="SSF51556">
    <property type="entry name" value="Metallo-dependent hydrolases"/>
    <property type="match status" value="1"/>
</dbReference>
<dbReference type="Gene3D" id="3.20.20.140">
    <property type="entry name" value="Metal-dependent hydrolases"/>
    <property type="match status" value="1"/>
</dbReference>
<evidence type="ECO:0000259" key="1">
    <source>
        <dbReference type="Pfam" id="PF07969"/>
    </source>
</evidence>
<proteinExistence type="predicted"/>
<feature type="domain" description="Amidohydrolase 3" evidence="1">
    <location>
        <begin position="358"/>
        <end position="505"/>
    </location>
</feature>
<dbReference type="InterPro" id="IPR013108">
    <property type="entry name" value="Amidohydro_3"/>
</dbReference>
<organism evidence="2">
    <name type="scientific">bioreactor metagenome</name>
    <dbReference type="NCBI Taxonomy" id="1076179"/>
    <lineage>
        <taxon>unclassified sequences</taxon>
        <taxon>metagenomes</taxon>
        <taxon>ecological metagenomes</taxon>
    </lineage>
</organism>
<reference evidence="2" key="1">
    <citation type="submission" date="2019-08" db="EMBL/GenBank/DDBJ databases">
        <authorList>
            <person name="Kucharzyk K."/>
            <person name="Murdoch R.W."/>
            <person name="Higgins S."/>
            <person name="Loffler F."/>
        </authorList>
    </citation>
    <scope>NUCLEOTIDE SEQUENCE</scope>
</reference>
<name>A0A644WW61_9ZZZZ</name>
<evidence type="ECO:0000313" key="2">
    <source>
        <dbReference type="EMBL" id="MPM08029.1"/>
    </source>
</evidence>
<dbReference type="InterPro" id="IPR032466">
    <property type="entry name" value="Metal_Hydrolase"/>
</dbReference>
<feature type="domain" description="Amidohydrolase 3" evidence="1">
    <location>
        <begin position="44"/>
        <end position="198"/>
    </location>
</feature>
<dbReference type="EC" id="3.5.1.81" evidence="2"/>
<accession>A0A644WW61</accession>
<comment type="caution">
    <text evidence="2">The sequence shown here is derived from an EMBL/GenBank/DDBJ whole genome shotgun (WGS) entry which is preliminary data.</text>
</comment>
<keyword evidence="2" id="KW-0378">Hydrolase</keyword>
<dbReference type="InterPro" id="IPR051781">
    <property type="entry name" value="Metallo-dep_Hydrolase"/>
</dbReference>
<protein>
    <submittedName>
        <fullName evidence="2">D-aminoacylase</fullName>
        <ecNumber evidence="2">3.5.1.81</ecNumber>
    </submittedName>
</protein>
<dbReference type="PANTHER" id="PTHR43135">
    <property type="entry name" value="ALPHA-D-RIBOSE 1-METHYLPHOSPHONATE 5-TRIPHOSPHATE DIPHOSPHATASE"/>
    <property type="match status" value="1"/>
</dbReference>
<dbReference type="PANTHER" id="PTHR43135:SF3">
    <property type="entry name" value="ALPHA-D-RIBOSE 1-METHYLPHOSPHONATE 5-TRIPHOSPHATE DIPHOSPHATASE"/>
    <property type="match status" value="1"/>
</dbReference>
<dbReference type="GO" id="GO:0047420">
    <property type="term" value="F:N-acyl-D-amino-acid deacylase activity"/>
    <property type="evidence" value="ECO:0007669"/>
    <property type="project" value="UniProtKB-EC"/>
</dbReference>
<dbReference type="AlphaFoldDB" id="A0A644WW61"/>
<dbReference type="Pfam" id="PF07969">
    <property type="entry name" value="Amidohydro_3"/>
    <property type="match status" value="2"/>
</dbReference>
<dbReference type="InterPro" id="IPR011059">
    <property type="entry name" value="Metal-dep_hydrolase_composite"/>
</dbReference>
<dbReference type="EMBL" id="VSSQ01001403">
    <property type="protein sequence ID" value="MPM08029.1"/>
    <property type="molecule type" value="Genomic_DNA"/>
</dbReference>
<dbReference type="Gene3D" id="3.30.1490.130">
    <property type="entry name" value="D-aminoacylase. Domain 3"/>
    <property type="match status" value="1"/>
</dbReference>
<dbReference type="SUPFAM" id="SSF51338">
    <property type="entry name" value="Composite domain of metallo-dependent hydrolases"/>
    <property type="match status" value="1"/>
</dbReference>